<reference evidence="1 2" key="1">
    <citation type="submission" date="2015-11" db="EMBL/GenBank/DDBJ databases">
        <title>Exploring the genomic traits of fungus-feeding bacterial genus Collimonas.</title>
        <authorList>
            <person name="Song C."/>
            <person name="Schmidt R."/>
            <person name="de Jager V."/>
            <person name="Krzyzanowska D."/>
            <person name="Jongedijk E."/>
            <person name="Cankar K."/>
            <person name="Beekwilder J."/>
            <person name="van Veen A."/>
            <person name="de Boer W."/>
            <person name="van Veen J.A."/>
            <person name="Garbeva P."/>
        </authorList>
    </citation>
    <scope>NUCLEOTIDE SEQUENCE [LARGE SCALE GENOMIC DNA]</scope>
    <source>
        <strain evidence="1 2">Ter282</strain>
    </source>
</reference>
<dbReference type="Proteomes" id="UP000071778">
    <property type="component" value="Chromosome"/>
</dbReference>
<dbReference type="EMBL" id="CP013235">
    <property type="protein sequence ID" value="AMP10870.1"/>
    <property type="molecule type" value="Genomic_DNA"/>
</dbReference>
<organism evidence="1 2">
    <name type="scientific">Collimonas arenae</name>
    <dbReference type="NCBI Taxonomy" id="279058"/>
    <lineage>
        <taxon>Bacteria</taxon>
        <taxon>Pseudomonadati</taxon>
        <taxon>Pseudomonadota</taxon>
        <taxon>Betaproteobacteria</taxon>
        <taxon>Burkholderiales</taxon>
        <taxon>Oxalobacteraceae</taxon>
        <taxon>Collimonas</taxon>
    </lineage>
</organism>
<evidence type="ECO:0000313" key="2">
    <source>
        <dbReference type="Proteomes" id="UP000071778"/>
    </source>
</evidence>
<sequence>MGKVYIDRLAIAFWKPDIILAHKSGGRIQVAKKVAGAGIP</sequence>
<gene>
    <name evidence="1" type="ORF">CAter282_3163</name>
</gene>
<evidence type="ECO:0000313" key="1">
    <source>
        <dbReference type="EMBL" id="AMP10870.1"/>
    </source>
</evidence>
<dbReference type="AlphaFoldDB" id="A0A127QLD4"/>
<protein>
    <submittedName>
        <fullName evidence="1">Uncharacterized protein</fullName>
    </submittedName>
</protein>
<proteinExistence type="predicted"/>
<dbReference type="PATRIC" id="fig|279058.17.peg.3440"/>
<keyword evidence="2" id="KW-1185">Reference proteome</keyword>
<name>A0A127QLD4_9BURK</name>
<accession>A0A127QLD4</accession>